<protein>
    <recommendedName>
        <fullName evidence="11">AAA+ ATPase domain-containing protein</fullName>
    </recommendedName>
</protein>
<dbReference type="Proteomes" id="UP001642483">
    <property type="component" value="Unassembled WGS sequence"/>
</dbReference>
<dbReference type="InterPro" id="IPR000642">
    <property type="entry name" value="Peptidase_M41"/>
</dbReference>
<dbReference type="EMBL" id="CAWYQH010000057">
    <property type="protein sequence ID" value="CAK8678568.1"/>
    <property type="molecule type" value="Genomic_DNA"/>
</dbReference>
<dbReference type="Pfam" id="PF00004">
    <property type="entry name" value="AAA"/>
    <property type="match status" value="1"/>
</dbReference>
<accession>A0ABP0FHW6</accession>
<dbReference type="Gene3D" id="3.40.50.300">
    <property type="entry name" value="P-loop containing nucleotide triphosphate hydrolases"/>
    <property type="match status" value="1"/>
</dbReference>
<dbReference type="SUPFAM" id="SSF140990">
    <property type="entry name" value="FtsH protease domain-like"/>
    <property type="match status" value="1"/>
</dbReference>
<dbReference type="SMART" id="SM00382">
    <property type="entry name" value="AAA"/>
    <property type="match status" value="1"/>
</dbReference>
<dbReference type="InterPro" id="IPR027417">
    <property type="entry name" value="P-loop_NTPase"/>
</dbReference>
<name>A0ABP0FHW6_CLALP</name>
<evidence type="ECO:0000313" key="13">
    <source>
        <dbReference type="Proteomes" id="UP001642483"/>
    </source>
</evidence>
<keyword evidence="10" id="KW-0472">Membrane</keyword>
<dbReference type="Gene3D" id="1.10.8.60">
    <property type="match status" value="1"/>
</dbReference>
<evidence type="ECO:0000256" key="9">
    <source>
        <dbReference type="RuleBase" id="RU003651"/>
    </source>
</evidence>
<reference evidence="12 13" key="1">
    <citation type="submission" date="2024-02" db="EMBL/GenBank/DDBJ databases">
        <authorList>
            <person name="Daric V."/>
            <person name="Darras S."/>
        </authorList>
    </citation>
    <scope>NUCLEOTIDE SEQUENCE [LARGE SCALE GENOMIC DNA]</scope>
</reference>
<comment type="similarity">
    <text evidence="3">In the N-terminal section; belongs to the AAA ATPase family.</text>
</comment>
<dbReference type="InterPro" id="IPR037219">
    <property type="entry name" value="Peptidase_M41-like"/>
</dbReference>
<evidence type="ECO:0000256" key="6">
    <source>
        <dbReference type="ARBA" id="ARBA00022801"/>
    </source>
</evidence>
<dbReference type="PANTHER" id="PTHR23076:SF97">
    <property type="entry name" value="ATP-DEPENDENT ZINC METALLOPROTEASE YME1L1"/>
    <property type="match status" value="1"/>
</dbReference>
<comment type="caution">
    <text evidence="12">The sequence shown here is derived from an EMBL/GenBank/DDBJ whole genome shotgun (WGS) entry which is preliminary data.</text>
</comment>
<comment type="similarity">
    <text evidence="2">In the C-terminal section; belongs to the peptidase M41 family.</text>
</comment>
<comment type="cofactor">
    <cofactor evidence="1">
        <name>Zn(2+)</name>
        <dbReference type="ChEBI" id="CHEBI:29105"/>
    </cofactor>
</comment>
<evidence type="ECO:0000256" key="8">
    <source>
        <dbReference type="ARBA" id="ARBA00023049"/>
    </source>
</evidence>
<evidence type="ECO:0000256" key="3">
    <source>
        <dbReference type="ARBA" id="ARBA00010550"/>
    </source>
</evidence>
<evidence type="ECO:0000256" key="4">
    <source>
        <dbReference type="ARBA" id="ARBA00022670"/>
    </source>
</evidence>
<keyword evidence="4" id="KW-0645">Protease</keyword>
<feature type="domain" description="AAA+ ATPase" evidence="11">
    <location>
        <begin position="249"/>
        <end position="386"/>
    </location>
</feature>
<dbReference type="CDD" id="cd19501">
    <property type="entry name" value="RecA-like_FtsH"/>
    <property type="match status" value="1"/>
</dbReference>
<dbReference type="InterPro" id="IPR003959">
    <property type="entry name" value="ATPase_AAA_core"/>
</dbReference>
<dbReference type="InterPro" id="IPR003593">
    <property type="entry name" value="AAA+_ATPase"/>
</dbReference>
<dbReference type="InterPro" id="IPR003960">
    <property type="entry name" value="ATPase_AAA_CS"/>
</dbReference>
<evidence type="ECO:0000313" key="12">
    <source>
        <dbReference type="EMBL" id="CAK8678568.1"/>
    </source>
</evidence>
<dbReference type="SUPFAM" id="SSF52540">
    <property type="entry name" value="P-loop containing nucleoside triphosphate hydrolases"/>
    <property type="match status" value="1"/>
</dbReference>
<evidence type="ECO:0000256" key="5">
    <source>
        <dbReference type="ARBA" id="ARBA00022723"/>
    </source>
</evidence>
<keyword evidence="6" id="KW-0378">Hydrolase</keyword>
<keyword evidence="9" id="KW-0547">Nucleotide-binding</keyword>
<dbReference type="PROSITE" id="PS00674">
    <property type="entry name" value="AAA"/>
    <property type="match status" value="1"/>
</dbReference>
<evidence type="ECO:0000256" key="2">
    <source>
        <dbReference type="ARBA" id="ARBA00010044"/>
    </source>
</evidence>
<gene>
    <name evidence="12" type="ORF">CVLEPA_LOCUS8487</name>
</gene>
<dbReference type="Gene3D" id="1.20.58.760">
    <property type="entry name" value="Peptidase M41"/>
    <property type="match status" value="1"/>
</dbReference>
<dbReference type="PANTHER" id="PTHR23076">
    <property type="entry name" value="METALLOPROTEASE M41 FTSH"/>
    <property type="match status" value="1"/>
</dbReference>
<dbReference type="InterPro" id="IPR041569">
    <property type="entry name" value="AAA_lid_3"/>
</dbReference>
<organism evidence="12 13">
    <name type="scientific">Clavelina lepadiformis</name>
    <name type="common">Light-bulb sea squirt</name>
    <name type="synonym">Ascidia lepadiformis</name>
    <dbReference type="NCBI Taxonomy" id="159417"/>
    <lineage>
        <taxon>Eukaryota</taxon>
        <taxon>Metazoa</taxon>
        <taxon>Chordata</taxon>
        <taxon>Tunicata</taxon>
        <taxon>Ascidiacea</taxon>
        <taxon>Aplousobranchia</taxon>
        <taxon>Clavelinidae</taxon>
        <taxon>Clavelina</taxon>
    </lineage>
</organism>
<evidence type="ECO:0000256" key="1">
    <source>
        <dbReference type="ARBA" id="ARBA00001947"/>
    </source>
</evidence>
<feature type="transmembrane region" description="Helical" evidence="10">
    <location>
        <begin position="174"/>
        <end position="194"/>
    </location>
</feature>
<evidence type="ECO:0000259" key="11">
    <source>
        <dbReference type="SMART" id="SM00382"/>
    </source>
</evidence>
<dbReference type="Pfam" id="PF01434">
    <property type="entry name" value="Peptidase_M41"/>
    <property type="match status" value="1"/>
</dbReference>
<keyword evidence="7" id="KW-0862">Zinc</keyword>
<keyword evidence="9" id="KW-0067">ATP-binding</keyword>
<sequence length="692" mass="76932">MLSAATSILYPQVISPVLGSTANVAFRFNPNTKCLRDKISQKTRNEKQKAPLAQSTQSKVDFLPCYLDRMMPLTTCISNFNQMQDSNKLKNHSTSLQVPYFYSSYLTSLWFQQSVRTFKVHQYSYRDVEQATKKEGVKQNQEDVISNALKQLAKSLEKTNDSGNKSSSTAFPKILFIVSTIIAALFITLILRVAQRYFGKFGKSVEDTGVITNVTFDDIRGADEVKTELTDIIGFLQNPSKYTDMGAKLPKGILLVGPPGTGKTLLAKAVAGEAGVPFFYASGSEFDEMFVGVGAMRVRQLFEKARRRAPAIIFLDEIDACGGKRADTTTQPFARQTINQLLQEMDGFSTTDTVIVLAATNDGNVLDRALTRPGRFDTKVEVHLPDIKGRREIIQLYIDKLNSVASDQIDFDRLASLTVGMTGADLSNLVNQAALHSIKQNKERVDQEDLEFALDKIKMGPEMKSRVRTEKDLRTTAYHEAGHALVAYHTPAAHKIYKATIMRRGAALGHVSFMLTEDDEVGRTKAKLLAHIDVAMGGRVAEELVFGPDNVGTGASQDISSATETAYNLVCEFGMSEKMGPMRYSLNDLSPETKRIVEGEVKLLLDKAYAKAKKLLTTKVHEHKLLTEALLRYETLAMSEISLLLESKDLNAVSEKRKRELIQKRQKNIERRNSDFGLTAPVIEYIPSSETT</sequence>
<proteinExistence type="inferred from homology"/>
<keyword evidence="8" id="KW-0482">Metalloprotease</keyword>
<keyword evidence="5" id="KW-0479">Metal-binding</keyword>
<keyword evidence="10" id="KW-0812">Transmembrane</keyword>
<comment type="similarity">
    <text evidence="9">Belongs to the AAA ATPase family.</text>
</comment>
<keyword evidence="13" id="KW-1185">Reference proteome</keyword>
<keyword evidence="10" id="KW-1133">Transmembrane helix</keyword>
<evidence type="ECO:0000256" key="7">
    <source>
        <dbReference type="ARBA" id="ARBA00022833"/>
    </source>
</evidence>
<evidence type="ECO:0000256" key="10">
    <source>
        <dbReference type="SAM" id="Phobius"/>
    </source>
</evidence>
<dbReference type="Pfam" id="PF17862">
    <property type="entry name" value="AAA_lid_3"/>
    <property type="match status" value="1"/>
</dbReference>